<feature type="transmembrane region" description="Helical" evidence="1">
    <location>
        <begin position="298"/>
        <end position="319"/>
    </location>
</feature>
<dbReference type="NCBIfam" id="TIGR00254">
    <property type="entry name" value="GGDEF"/>
    <property type="match status" value="1"/>
</dbReference>
<name>A0A1G8XB05_9MICO</name>
<evidence type="ECO:0000313" key="3">
    <source>
        <dbReference type="Proteomes" id="UP000198701"/>
    </source>
</evidence>
<dbReference type="InterPro" id="IPR029787">
    <property type="entry name" value="Nucleotide_cyclase"/>
</dbReference>
<dbReference type="InterPro" id="IPR035919">
    <property type="entry name" value="EAL_sf"/>
</dbReference>
<keyword evidence="3" id="KW-1185">Reference proteome</keyword>
<protein>
    <submittedName>
        <fullName evidence="2">Diguanylate cyclase (GGDEF) domain-containing protein</fullName>
    </submittedName>
</protein>
<feature type="transmembrane region" description="Helical" evidence="1">
    <location>
        <begin position="175"/>
        <end position="198"/>
    </location>
</feature>
<organism evidence="2 3">
    <name type="scientific">Cryobacterium psychrotolerans</name>
    <dbReference type="NCBI Taxonomy" id="386301"/>
    <lineage>
        <taxon>Bacteria</taxon>
        <taxon>Bacillati</taxon>
        <taxon>Actinomycetota</taxon>
        <taxon>Actinomycetes</taxon>
        <taxon>Micrococcales</taxon>
        <taxon>Microbacteriaceae</taxon>
        <taxon>Cryobacterium</taxon>
    </lineage>
</organism>
<reference evidence="2 3" key="1">
    <citation type="submission" date="2016-10" db="EMBL/GenBank/DDBJ databases">
        <authorList>
            <person name="de Groot N.N."/>
        </authorList>
    </citation>
    <scope>NUCLEOTIDE SEQUENCE [LARGE SCALE GENOMIC DNA]</scope>
    <source>
        <strain evidence="2 3">CGMCC 1.5382</strain>
    </source>
</reference>
<dbReference type="RefSeq" id="WP_092321166.1">
    <property type="nucleotide sequence ID" value="NZ_FNFU01000001.1"/>
</dbReference>
<dbReference type="SUPFAM" id="SSF141868">
    <property type="entry name" value="EAL domain-like"/>
    <property type="match status" value="1"/>
</dbReference>
<feature type="transmembrane region" description="Helical" evidence="1">
    <location>
        <begin position="80"/>
        <end position="99"/>
    </location>
</feature>
<dbReference type="SMART" id="SM00267">
    <property type="entry name" value="GGDEF"/>
    <property type="match status" value="1"/>
</dbReference>
<dbReference type="Pfam" id="PF00990">
    <property type="entry name" value="GGDEF"/>
    <property type="match status" value="1"/>
</dbReference>
<dbReference type="PROSITE" id="PS50887">
    <property type="entry name" value="GGDEF"/>
    <property type="match status" value="1"/>
</dbReference>
<feature type="transmembrane region" description="Helical" evidence="1">
    <location>
        <begin position="269"/>
        <end position="292"/>
    </location>
</feature>
<dbReference type="Gene3D" id="3.20.20.450">
    <property type="entry name" value="EAL domain"/>
    <property type="match status" value="1"/>
</dbReference>
<dbReference type="Pfam" id="PF00563">
    <property type="entry name" value="EAL"/>
    <property type="match status" value="1"/>
</dbReference>
<proteinExistence type="predicted"/>
<dbReference type="EMBL" id="FNFU01000001">
    <property type="protein sequence ID" value="SDJ87506.1"/>
    <property type="molecule type" value="Genomic_DNA"/>
</dbReference>
<dbReference type="InterPro" id="IPR000160">
    <property type="entry name" value="GGDEF_dom"/>
</dbReference>
<sequence>MLSTFRLTHPRARARAAAHVNTGLVWAMGILLGAYLGGLVLHGDGFSFLVDGVLALLTQWVPVAVFWLASLRTRFRRPEILLAAAAVTSSALGETYYVLALDGAAAAPFPSWADVGYLLFYPLMLAALASLVRREARGLAWPVVLDGAVGSLGAAAVLAVLLGPILVSAAAGPSALAVAVAVAYPLFDLLLVAAVVGIAATHGLDIGRRWGLLVLGLFVYAAADVAYALLELEGRYAVGTLLDASWPIGLALITLWVEGTVRRGSHGRTSASTPALAVPAVAVLAALGVLILGSRIPLSVLALVLASGTMGLAAVPLIFRQRLLRRQAGTDELTGLPNRRRLYAEVPVRLVAAPDRPRALLLLDLDRFKEVNDSLGHDVGDELLVQVGQRLSSHLRGSDLLARLGGDEFAILLDDTGYLRSVAVAVGLQEALAEPFTLAGIALTVDVSIGVALFPDQGTDLGTLLRRADLAMYRAKDARSGHHVYVSDDDTHGDNRLRTLEDLRTALSTDELILHYQPKVDLATGAVHGAEALVRWNHPARGLLYPDAFLGLVEEAGLMPELTCLVLGQALDQAARWQEQGTPLTVSVNLSASSLKNAELPERIIAMVEARALPPQALMLEITEEFLMADRDKARTILTRLRGGGIRIAIDDFGTGYSSLAYLRELPIDELKLDRSFVMPMSGDPRAAALVAGAINLAHSLGLRMVAEGVEDAAAYDELVGYGCDHAQGFHLSRPVPAAELDLWLAGRPLPATALQAAEGAGR</sequence>
<dbReference type="Proteomes" id="UP000198701">
    <property type="component" value="Unassembled WGS sequence"/>
</dbReference>
<dbReference type="SMART" id="SM00052">
    <property type="entry name" value="EAL"/>
    <property type="match status" value="1"/>
</dbReference>
<evidence type="ECO:0000313" key="2">
    <source>
        <dbReference type="EMBL" id="SDJ87506.1"/>
    </source>
</evidence>
<dbReference type="AlphaFoldDB" id="A0A1G8XB05"/>
<gene>
    <name evidence="2" type="ORF">SAMN05216282_101145</name>
</gene>
<dbReference type="PANTHER" id="PTHR44757">
    <property type="entry name" value="DIGUANYLATE CYCLASE DGCP"/>
    <property type="match status" value="1"/>
</dbReference>
<feature type="transmembrane region" description="Helical" evidence="1">
    <location>
        <begin position="139"/>
        <end position="163"/>
    </location>
</feature>
<dbReference type="OrthoDB" id="23692at2"/>
<dbReference type="PANTHER" id="PTHR44757:SF2">
    <property type="entry name" value="BIOFILM ARCHITECTURE MAINTENANCE PROTEIN MBAA"/>
    <property type="match status" value="1"/>
</dbReference>
<dbReference type="STRING" id="386301.SAMN05216282_101145"/>
<keyword evidence="1" id="KW-0472">Membrane</keyword>
<dbReference type="CDD" id="cd01949">
    <property type="entry name" value="GGDEF"/>
    <property type="match status" value="1"/>
</dbReference>
<dbReference type="PROSITE" id="PS50883">
    <property type="entry name" value="EAL"/>
    <property type="match status" value="1"/>
</dbReference>
<dbReference type="InterPro" id="IPR052155">
    <property type="entry name" value="Biofilm_reg_signaling"/>
</dbReference>
<dbReference type="Gene3D" id="3.30.70.270">
    <property type="match status" value="1"/>
</dbReference>
<keyword evidence="1" id="KW-1133">Transmembrane helix</keyword>
<dbReference type="InterPro" id="IPR043128">
    <property type="entry name" value="Rev_trsase/Diguanyl_cyclase"/>
</dbReference>
<keyword evidence="1" id="KW-0812">Transmembrane</keyword>
<dbReference type="CDD" id="cd01948">
    <property type="entry name" value="EAL"/>
    <property type="match status" value="1"/>
</dbReference>
<feature type="transmembrane region" description="Helical" evidence="1">
    <location>
        <begin position="111"/>
        <end position="132"/>
    </location>
</feature>
<dbReference type="SUPFAM" id="SSF55073">
    <property type="entry name" value="Nucleotide cyclase"/>
    <property type="match status" value="1"/>
</dbReference>
<accession>A0A1G8XB05</accession>
<feature type="transmembrane region" description="Helical" evidence="1">
    <location>
        <begin position="20"/>
        <end position="40"/>
    </location>
</feature>
<evidence type="ECO:0000256" key="1">
    <source>
        <dbReference type="SAM" id="Phobius"/>
    </source>
</evidence>
<feature type="transmembrane region" description="Helical" evidence="1">
    <location>
        <begin position="46"/>
        <end position="68"/>
    </location>
</feature>
<dbReference type="InterPro" id="IPR001633">
    <property type="entry name" value="EAL_dom"/>
</dbReference>
<feature type="transmembrane region" description="Helical" evidence="1">
    <location>
        <begin position="210"/>
        <end position="230"/>
    </location>
</feature>